<dbReference type="Gene3D" id="1.10.286.10">
    <property type="match status" value="1"/>
</dbReference>
<reference evidence="7 8" key="1">
    <citation type="journal article" date="2015" name="Genome Announc.">
        <title>Draft Genome Sequence of a Heterotrophic Facultative Anaerobic Thermophilic Bacterium, Ardenticatena maritima Strain 110ST.</title>
        <authorList>
            <person name="Kawaichi S."/>
            <person name="Yoshida T."/>
            <person name="Sako Y."/>
            <person name="Nakamura R."/>
        </authorList>
    </citation>
    <scope>NUCLEOTIDE SEQUENCE [LARGE SCALE GENOMIC DNA]</scope>
    <source>
        <strain evidence="7 8">110S</strain>
    </source>
</reference>
<keyword evidence="4 5" id="KW-0378">Hydrolase</keyword>
<dbReference type="FunFam" id="1.10.286.10:FF:000001">
    <property type="entry name" value="GTP cyclohydrolase 1"/>
    <property type="match status" value="1"/>
</dbReference>
<dbReference type="GO" id="GO:0006729">
    <property type="term" value="P:tetrahydrobiopterin biosynthetic process"/>
    <property type="evidence" value="ECO:0007669"/>
    <property type="project" value="TreeGrafter"/>
</dbReference>
<evidence type="ECO:0000256" key="2">
    <source>
        <dbReference type="ARBA" id="ARBA00005080"/>
    </source>
</evidence>
<dbReference type="GO" id="GO:0005525">
    <property type="term" value="F:GTP binding"/>
    <property type="evidence" value="ECO:0007669"/>
    <property type="project" value="UniProtKB-KW"/>
</dbReference>
<feature type="domain" description="GTP cyclohydrolase I" evidence="6">
    <location>
        <begin position="34"/>
        <end position="210"/>
    </location>
</feature>
<dbReference type="AlphaFoldDB" id="A0A0M9UD87"/>
<feature type="binding site" evidence="5">
    <location>
        <position position="103"/>
    </location>
    <ligand>
        <name>Zn(2+)</name>
        <dbReference type="ChEBI" id="CHEBI:29105"/>
    </ligand>
</feature>
<dbReference type="EMBL" id="BBZA01000192">
    <property type="protein sequence ID" value="GAP63788.1"/>
    <property type="molecule type" value="Genomic_DNA"/>
</dbReference>
<dbReference type="PROSITE" id="PS00860">
    <property type="entry name" value="GTP_CYCLOHYDROL_1_2"/>
    <property type="match status" value="1"/>
</dbReference>
<dbReference type="UniPathway" id="UPA00848">
    <property type="reaction ID" value="UER00151"/>
</dbReference>
<dbReference type="InterPro" id="IPR018234">
    <property type="entry name" value="GTP_CycHdrlase_I_CS"/>
</dbReference>
<evidence type="ECO:0000256" key="3">
    <source>
        <dbReference type="ARBA" id="ARBA00022563"/>
    </source>
</evidence>
<evidence type="ECO:0000256" key="4">
    <source>
        <dbReference type="ARBA" id="ARBA00022801"/>
    </source>
</evidence>
<dbReference type="FunCoup" id="A0A0M9UD87">
    <property type="interactions" value="273"/>
</dbReference>
<dbReference type="GO" id="GO:0006730">
    <property type="term" value="P:one-carbon metabolic process"/>
    <property type="evidence" value="ECO:0007669"/>
    <property type="project" value="UniProtKB-UniRule"/>
</dbReference>
<evidence type="ECO:0000313" key="7">
    <source>
        <dbReference type="EMBL" id="GAP63788.1"/>
    </source>
</evidence>
<dbReference type="NCBIfam" id="TIGR00063">
    <property type="entry name" value="folE"/>
    <property type="match status" value="1"/>
</dbReference>
<evidence type="ECO:0000256" key="5">
    <source>
        <dbReference type="HAMAP-Rule" id="MF_00223"/>
    </source>
</evidence>
<keyword evidence="5" id="KW-0342">GTP-binding</keyword>
<dbReference type="GO" id="GO:0046654">
    <property type="term" value="P:tetrahydrofolate biosynthetic process"/>
    <property type="evidence" value="ECO:0007669"/>
    <property type="project" value="UniProtKB-UniRule"/>
</dbReference>
<keyword evidence="3 5" id="KW-0554">One-carbon metabolism</keyword>
<feature type="binding site" evidence="5">
    <location>
        <position position="106"/>
    </location>
    <ligand>
        <name>Zn(2+)</name>
        <dbReference type="ChEBI" id="CHEBI:29105"/>
    </ligand>
</feature>
<dbReference type="NCBIfam" id="NF006825">
    <property type="entry name" value="PRK09347.1-2"/>
    <property type="match status" value="1"/>
</dbReference>
<dbReference type="InterPro" id="IPR020602">
    <property type="entry name" value="GTP_CycHdrlase_I_dom"/>
</dbReference>
<dbReference type="PANTHER" id="PTHR11109:SF7">
    <property type="entry name" value="GTP CYCLOHYDROLASE 1"/>
    <property type="match status" value="1"/>
</dbReference>
<organism evidence="7 8">
    <name type="scientific">Ardenticatena maritima</name>
    <dbReference type="NCBI Taxonomy" id="872965"/>
    <lineage>
        <taxon>Bacteria</taxon>
        <taxon>Bacillati</taxon>
        <taxon>Chloroflexota</taxon>
        <taxon>Ardenticatenia</taxon>
        <taxon>Ardenticatenales</taxon>
        <taxon>Ardenticatenaceae</taxon>
        <taxon>Ardenticatena</taxon>
    </lineage>
</organism>
<comment type="caution">
    <text evidence="7">The sequence shown here is derived from an EMBL/GenBank/DDBJ whole genome shotgun (WGS) entry which is preliminary data.</text>
</comment>
<dbReference type="OrthoDB" id="9801207at2"/>
<reference evidence="8" key="2">
    <citation type="submission" date="2015-08" db="EMBL/GenBank/DDBJ databases">
        <title>Draft Genome Sequence of a Heterotrophic Facultative Anaerobic Bacterium Ardenticatena maritima Strain 110S.</title>
        <authorList>
            <person name="Kawaichi S."/>
            <person name="Yoshida T."/>
            <person name="Sako Y."/>
            <person name="Nakamura R."/>
        </authorList>
    </citation>
    <scope>NUCLEOTIDE SEQUENCE [LARGE SCALE GENOMIC DNA]</scope>
    <source>
        <strain evidence="8">110S</strain>
    </source>
</reference>
<dbReference type="PANTHER" id="PTHR11109">
    <property type="entry name" value="GTP CYCLOHYDROLASE I"/>
    <property type="match status" value="1"/>
</dbReference>
<dbReference type="Gene3D" id="3.30.1130.10">
    <property type="match status" value="1"/>
</dbReference>
<dbReference type="InParanoid" id="A0A0M9UD87"/>
<accession>A0A0M9UD87</accession>
<keyword evidence="5" id="KW-0862">Zinc</keyword>
<dbReference type="GO" id="GO:0003934">
    <property type="term" value="F:GTP cyclohydrolase I activity"/>
    <property type="evidence" value="ECO:0007669"/>
    <property type="project" value="UniProtKB-UniRule"/>
</dbReference>
<comment type="catalytic activity">
    <reaction evidence="1 5">
        <text>GTP + H2O = 7,8-dihydroneopterin 3'-triphosphate + formate + H(+)</text>
        <dbReference type="Rhea" id="RHEA:17473"/>
        <dbReference type="ChEBI" id="CHEBI:15377"/>
        <dbReference type="ChEBI" id="CHEBI:15378"/>
        <dbReference type="ChEBI" id="CHEBI:15740"/>
        <dbReference type="ChEBI" id="CHEBI:37565"/>
        <dbReference type="ChEBI" id="CHEBI:58462"/>
        <dbReference type="EC" id="3.5.4.16"/>
    </reaction>
</comment>
<dbReference type="EC" id="3.5.4.16" evidence="5"/>
<dbReference type="RefSeq" id="WP_082374337.1">
    <property type="nucleotide sequence ID" value="NZ_BBZA01000192.1"/>
</dbReference>
<dbReference type="FunFam" id="3.30.1130.10:FF:000001">
    <property type="entry name" value="GTP cyclohydrolase 1"/>
    <property type="match status" value="1"/>
</dbReference>
<evidence type="ECO:0000256" key="1">
    <source>
        <dbReference type="ARBA" id="ARBA00001052"/>
    </source>
</evidence>
<evidence type="ECO:0000259" key="6">
    <source>
        <dbReference type="Pfam" id="PF01227"/>
    </source>
</evidence>
<dbReference type="Proteomes" id="UP000037784">
    <property type="component" value="Unassembled WGS sequence"/>
</dbReference>
<sequence length="216" mass="24420">MTHAHDEHPILNQLDTAIRAQARTAALANTDTTAQAVRALLEAIGEDPTREGLERTPERVARMYAELTAGYYVDPEELVNDALFDISYDEMVIVRDIEFYSLCEHHLLPFFGHAHVAYIPNGRVIGLSKIPRVVDMFARRLQVQERMTVQIADFLEETLSPKGVAVVVEGMHMCSMMRGVKKANARMVSSAMRGIFRTDPRTRNEFVNLVQRGEHL</sequence>
<dbReference type="InterPro" id="IPR043134">
    <property type="entry name" value="GTP-CH-I_N"/>
</dbReference>
<keyword evidence="8" id="KW-1185">Reference proteome</keyword>
<dbReference type="STRING" id="872965.SE16_00975"/>
<protein>
    <recommendedName>
        <fullName evidence="5">GTP cyclohydrolase 1</fullName>
        <ecNumber evidence="5">3.5.4.16</ecNumber>
    </recommendedName>
    <alternativeName>
        <fullName evidence="5">GTP cyclohydrolase I</fullName>
        <shortName evidence="5">GTP-CH-I</shortName>
    </alternativeName>
</protein>
<dbReference type="PROSITE" id="PS00859">
    <property type="entry name" value="GTP_CYCLOHYDROL_1_1"/>
    <property type="match status" value="1"/>
</dbReference>
<dbReference type="SUPFAM" id="SSF55620">
    <property type="entry name" value="Tetrahydrobiopterin biosynthesis enzymes-like"/>
    <property type="match status" value="1"/>
</dbReference>
<name>A0A0M9UD87_9CHLR</name>
<keyword evidence="5" id="KW-0547">Nucleotide-binding</keyword>
<dbReference type="GO" id="GO:0008270">
    <property type="term" value="F:zinc ion binding"/>
    <property type="evidence" value="ECO:0007669"/>
    <property type="project" value="UniProtKB-UniRule"/>
</dbReference>
<proteinExistence type="inferred from homology"/>
<dbReference type="InterPro" id="IPR001474">
    <property type="entry name" value="GTP_CycHdrlase_I"/>
</dbReference>
<evidence type="ECO:0000313" key="8">
    <source>
        <dbReference type="Proteomes" id="UP000037784"/>
    </source>
</evidence>
<dbReference type="NCBIfam" id="NF006826">
    <property type="entry name" value="PRK09347.1-3"/>
    <property type="match status" value="1"/>
</dbReference>
<comment type="similarity">
    <text evidence="5">Belongs to the GTP cyclohydrolase I family.</text>
</comment>
<comment type="pathway">
    <text evidence="2 5">Cofactor biosynthesis; 7,8-dihydroneopterin triphosphate biosynthesis; 7,8-dihydroneopterin triphosphate from GTP: step 1/1.</text>
</comment>
<feature type="binding site" evidence="5">
    <location>
        <position position="174"/>
    </location>
    <ligand>
        <name>Zn(2+)</name>
        <dbReference type="ChEBI" id="CHEBI:29105"/>
    </ligand>
</feature>
<keyword evidence="5" id="KW-0479">Metal-binding</keyword>
<comment type="subunit">
    <text evidence="5">Homopolymer.</text>
</comment>
<dbReference type="InterPro" id="IPR043133">
    <property type="entry name" value="GTP-CH-I_C/QueF"/>
</dbReference>
<dbReference type="Pfam" id="PF01227">
    <property type="entry name" value="GTP_cyclohydroI"/>
    <property type="match status" value="1"/>
</dbReference>
<dbReference type="HAMAP" id="MF_00223">
    <property type="entry name" value="FolE"/>
    <property type="match status" value="1"/>
</dbReference>
<gene>
    <name evidence="5" type="primary">folE</name>
    <name evidence="7" type="ORF">ARMA_2211</name>
</gene>
<dbReference type="GO" id="GO:0005737">
    <property type="term" value="C:cytoplasm"/>
    <property type="evidence" value="ECO:0007669"/>
    <property type="project" value="TreeGrafter"/>
</dbReference>